<name>A0A420HQR0_9PEZI</name>
<gene>
    <name evidence="1" type="ORF">GcC1_172011</name>
</gene>
<dbReference type="Proteomes" id="UP000285405">
    <property type="component" value="Unassembled WGS sequence"/>
</dbReference>
<dbReference type="OrthoDB" id="3583900at2759"/>
<evidence type="ECO:0000313" key="1">
    <source>
        <dbReference type="EMBL" id="RKF59761.1"/>
    </source>
</evidence>
<dbReference type="AlphaFoldDB" id="A0A420HQR0"/>
<organism evidence="1 2">
    <name type="scientific">Golovinomyces cichoracearum</name>
    <dbReference type="NCBI Taxonomy" id="62708"/>
    <lineage>
        <taxon>Eukaryota</taxon>
        <taxon>Fungi</taxon>
        <taxon>Dikarya</taxon>
        <taxon>Ascomycota</taxon>
        <taxon>Pezizomycotina</taxon>
        <taxon>Leotiomycetes</taxon>
        <taxon>Erysiphales</taxon>
        <taxon>Erysiphaceae</taxon>
        <taxon>Golovinomyces</taxon>
    </lineage>
</organism>
<accession>A0A420HQR0</accession>
<evidence type="ECO:0000313" key="2">
    <source>
        <dbReference type="Proteomes" id="UP000285405"/>
    </source>
</evidence>
<sequence length="222" mass="25418">MLISRRHKYEHEKQITQCPSYPIVPSRQLMSESSPFNHSFQNIFLPPEILQRICSLYFSALIPLELTTMNATQMLHLQTALPLSIALSIPYDIYYAHATFSLSSCAPVWLLPWRVRKCIRRVRIAYERKSGKTPDWVFILDKALPYLTEVVFVVELIGLGAMVMEGWCECVKNSMKDIIASRKKGGVSLKVECGLWGFEEWIGNERMDASGEEDFDKILVPG</sequence>
<reference evidence="1 2" key="1">
    <citation type="journal article" date="2018" name="BMC Genomics">
        <title>Comparative genome analyses reveal sequence features reflecting distinct modes of host-adaptation between dicot and monocot powdery mildew.</title>
        <authorList>
            <person name="Wu Y."/>
            <person name="Ma X."/>
            <person name="Pan Z."/>
            <person name="Kale S.D."/>
            <person name="Song Y."/>
            <person name="King H."/>
            <person name="Zhang Q."/>
            <person name="Presley C."/>
            <person name="Deng X."/>
            <person name="Wei C.I."/>
            <person name="Xiao S."/>
        </authorList>
    </citation>
    <scope>NUCLEOTIDE SEQUENCE [LARGE SCALE GENOMIC DNA]</scope>
    <source>
        <strain evidence="1">UCSC1</strain>
    </source>
</reference>
<comment type="caution">
    <text evidence="1">The sequence shown here is derived from an EMBL/GenBank/DDBJ whole genome shotgun (WGS) entry which is preliminary data.</text>
</comment>
<protein>
    <submittedName>
        <fullName evidence="1">Uncharacterized protein</fullName>
    </submittedName>
</protein>
<dbReference type="EMBL" id="MCBR01017268">
    <property type="protein sequence ID" value="RKF59761.1"/>
    <property type="molecule type" value="Genomic_DNA"/>
</dbReference>
<proteinExistence type="predicted"/>